<keyword evidence="5" id="KW-0482">Metalloprotease</keyword>
<dbReference type="InterPro" id="IPR037518">
    <property type="entry name" value="MPN"/>
</dbReference>
<evidence type="ECO:0000313" key="8">
    <source>
        <dbReference type="Proteomes" id="UP000304900"/>
    </source>
</evidence>
<dbReference type="Pfam" id="PF04002">
    <property type="entry name" value="RadC"/>
    <property type="match status" value="1"/>
</dbReference>
<dbReference type="CDD" id="cd08071">
    <property type="entry name" value="MPN_DUF2466"/>
    <property type="match status" value="1"/>
</dbReference>
<dbReference type="AlphaFoldDB" id="A0A4U6CMY5"/>
<name>A0A4U6CMY5_9BACT</name>
<dbReference type="RefSeq" id="WP_137344351.1">
    <property type="nucleotide sequence ID" value="NZ_SZVO01000028.1"/>
</dbReference>
<keyword evidence="1" id="KW-0645">Protease</keyword>
<dbReference type="Proteomes" id="UP000304900">
    <property type="component" value="Unassembled WGS sequence"/>
</dbReference>
<dbReference type="Gene3D" id="3.40.140.10">
    <property type="entry name" value="Cytidine Deaminase, domain 2"/>
    <property type="match status" value="1"/>
</dbReference>
<protein>
    <submittedName>
        <fullName evidence="7">DNA repair protein</fullName>
    </submittedName>
</protein>
<organism evidence="7 8">
    <name type="scientific">Dyadobacter frigoris</name>
    <dbReference type="NCBI Taxonomy" id="2576211"/>
    <lineage>
        <taxon>Bacteria</taxon>
        <taxon>Pseudomonadati</taxon>
        <taxon>Bacteroidota</taxon>
        <taxon>Cytophagia</taxon>
        <taxon>Cytophagales</taxon>
        <taxon>Spirosomataceae</taxon>
        <taxon>Dyadobacter</taxon>
    </lineage>
</organism>
<accession>A0A4U6CMY5</accession>
<dbReference type="EMBL" id="SZVO01000028">
    <property type="protein sequence ID" value="TKT85720.1"/>
    <property type="molecule type" value="Genomic_DNA"/>
</dbReference>
<keyword evidence="3" id="KW-0378">Hydrolase</keyword>
<dbReference type="PROSITE" id="PS50249">
    <property type="entry name" value="MPN"/>
    <property type="match status" value="1"/>
</dbReference>
<evidence type="ECO:0000256" key="2">
    <source>
        <dbReference type="ARBA" id="ARBA00022723"/>
    </source>
</evidence>
<sequence>MENGANVSTIYQFAEIELVYKNQVKVSERFGISRSHDAYSVLKQSWDDNKIGFVEQFKIMLIDRANKVLGIYEVCQGGTCGVVVDLKLIFAAALKASAHGIILAHNHPSGNLTASEADKQVTERIKKVGQLLDILVMDHIIITSEGYYSFVDEGIMP</sequence>
<dbReference type="PROSITE" id="PS01302">
    <property type="entry name" value="UPF0758"/>
    <property type="match status" value="1"/>
</dbReference>
<dbReference type="InterPro" id="IPR020891">
    <property type="entry name" value="UPF0758_CS"/>
</dbReference>
<evidence type="ECO:0000256" key="4">
    <source>
        <dbReference type="ARBA" id="ARBA00022833"/>
    </source>
</evidence>
<feature type="domain" description="MPN" evidence="6">
    <location>
        <begin position="31"/>
        <end position="156"/>
    </location>
</feature>
<keyword evidence="8" id="KW-1185">Reference proteome</keyword>
<dbReference type="PANTHER" id="PTHR30471">
    <property type="entry name" value="DNA REPAIR PROTEIN RADC"/>
    <property type="match status" value="1"/>
</dbReference>
<dbReference type="OrthoDB" id="9804482at2"/>
<evidence type="ECO:0000256" key="1">
    <source>
        <dbReference type="ARBA" id="ARBA00022670"/>
    </source>
</evidence>
<dbReference type="PANTHER" id="PTHR30471:SF3">
    <property type="entry name" value="UPF0758 PROTEIN YEES-RELATED"/>
    <property type="match status" value="1"/>
</dbReference>
<evidence type="ECO:0000259" key="6">
    <source>
        <dbReference type="PROSITE" id="PS50249"/>
    </source>
</evidence>
<dbReference type="GO" id="GO:0008237">
    <property type="term" value="F:metallopeptidase activity"/>
    <property type="evidence" value="ECO:0007669"/>
    <property type="project" value="UniProtKB-KW"/>
</dbReference>
<keyword evidence="2" id="KW-0479">Metal-binding</keyword>
<evidence type="ECO:0000313" key="7">
    <source>
        <dbReference type="EMBL" id="TKT85720.1"/>
    </source>
</evidence>
<proteinExistence type="predicted"/>
<dbReference type="GO" id="GO:0006508">
    <property type="term" value="P:proteolysis"/>
    <property type="evidence" value="ECO:0007669"/>
    <property type="project" value="UniProtKB-KW"/>
</dbReference>
<keyword evidence="4" id="KW-0862">Zinc</keyword>
<dbReference type="InterPro" id="IPR001405">
    <property type="entry name" value="UPF0758"/>
</dbReference>
<evidence type="ECO:0000256" key="3">
    <source>
        <dbReference type="ARBA" id="ARBA00022801"/>
    </source>
</evidence>
<dbReference type="GO" id="GO:0046872">
    <property type="term" value="F:metal ion binding"/>
    <property type="evidence" value="ECO:0007669"/>
    <property type="project" value="UniProtKB-KW"/>
</dbReference>
<dbReference type="InterPro" id="IPR025657">
    <property type="entry name" value="RadC_JAB"/>
</dbReference>
<reference evidence="7 8" key="1">
    <citation type="submission" date="2019-05" db="EMBL/GenBank/DDBJ databases">
        <title>Dyadobacter AR-3-8 sp. nov., isolated from arctic soil.</title>
        <authorList>
            <person name="Chaudhary D.K."/>
        </authorList>
    </citation>
    <scope>NUCLEOTIDE SEQUENCE [LARGE SCALE GENOMIC DNA]</scope>
    <source>
        <strain evidence="7 8">AR-3-8</strain>
    </source>
</reference>
<evidence type="ECO:0000256" key="5">
    <source>
        <dbReference type="ARBA" id="ARBA00023049"/>
    </source>
</evidence>
<gene>
    <name evidence="7" type="ORF">FDK13_33335</name>
</gene>
<comment type="caution">
    <text evidence="7">The sequence shown here is derived from an EMBL/GenBank/DDBJ whole genome shotgun (WGS) entry which is preliminary data.</text>
</comment>